<dbReference type="InterPro" id="IPR032710">
    <property type="entry name" value="NTF2-like_dom_sf"/>
</dbReference>
<comment type="caution">
    <text evidence="2">The sequence shown here is derived from an EMBL/GenBank/DDBJ whole genome shotgun (WGS) entry which is preliminary data.</text>
</comment>
<dbReference type="EMBL" id="JAUSRO010000010">
    <property type="protein sequence ID" value="MDP9901125.1"/>
    <property type="molecule type" value="Genomic_DNA"/>
</dbReference>
<keyword evidence="3" id="KW-1185">Reference proteome</keyword>
<evidence type="ECO:0000256" key="1">
    <source>
        <dbReference type="SAM" id="SignalP"/>
    </source>
</evidence>
<proteinExistence type="predicted"/>
<evidence type="ECO:0000313" key="3">
    <source>
        <dbReference type="Proteomes" id="UP001226867"/>
    </source>
</evidence>
<feature type="chain" id="PRO_5046706310" description="SnoaL-like domain-containing protein" evidence="1">
    <location>
        <begin position="21"/>
        <end position="162"/>
    </location>
</feature>
<dbReference type="Proteomes" id="UP001226867">
    <property type="component" value="Unassembled WGS sequence"/>
</dbReference>
<name>A0ABT9S9U2_9BURK</name>
<keyword evidence="1" id="KW-0732">Signal</keyword>
<dbReference type="RefSeq" id="WP_307690911.1">
    <property type="nucleotide sequence ID" value="NZ_JAUSRO010000010.1"/>
</dbReference>
<sequence length="162" mass="17435">MNAKHLLAPALWAASALAGAAQPPGPRAVFTRYVQAVHSADMPAVRALIAPDVERSDFIGCSPEMDNPTCLAFYIEQTVVKPGARIDIVSVDVWGDVLDARLEVHSPFYRQAGVERVIGNDVLRIVNGQIHAFRFVPDFQDAPTATFFGTLGIGPKAGNKLP</sequence>
<dbReference type="Gene3D" id="3.10.450.50">
    <property type="match status" value="1"/>
</dbReference>
<organism evidence="2 3">
    <name type="scientific">Variovorax ginsengisoli</name>
    <dbReference type="NCBI Taxonomy" id="363844"/>
    <lineage>
        <taxon>Bacteria</taxon>
        <taxon>Pseudomonadati</taxon>
        <taxon>Pseudomonadota</taxon>
        <taxon>Betaproteobacteria</taxon>
        <taxon>Burkholderiales</taxon>
        <taxon>Comamonadaceae</taxon>
        <taxon>Variovorax</taxon>
    </lineage>
</organism>
<feature type="signal peptide" evidence="1">
    <location>
        <begin position="1"/>
        <end position="20"/>
    </location>
</feature>
<evidence type="ECO:0000313" key="2">
    <source>
        <dbReference type="EMBL" id="MDP9901125.1"/>
    </source>
</evidence>
<reference evidence="2 3" key="1">
    <citation type="submission" date="2023-07" db="EMBL/GenBank/DDBJ databases">
        <title>Sorghum-associated microbial communities from plants grown in Nebraska, USA.</title>
        <authorList>
            <person name="Schachtman D."/>
        </authorList>
    </citation>
    <scope>NUCLEOTIDE SEQUENCE [LARGE SCALE GENOMIC DNA]</scope>
    <source>
        <strain evidence="2 3">DS1607</strain>
    </source>
</reference>
<protein>
    <recommendedName>
        <fullName evidence="4">SnoaL-like domain-containing protein</fullName>
    </recommendedName>
</protein>
<dbReference type="SUPFAM" id="SSF54427">
    <property type="entry name" value="NTF2-like"/>
    <property type="match status" value="1"/>
</dbReference>
<evidence type="ECO:0008006" key="4">
    <source>
        <dbReference type="Google" id="ProtNLM"/>
    </source>
</evidence>
<accession>A0ABT9S9U2</accession>
<gene>
    <name evidence="2" type="ORF">J2W36_003391</name>
</gene>